<sequence length="630" mass="69450">MPNPELPPSADIPSALPPLFDALCSLDLNNPTPWIASLGENNYMKIVKDITLFIIRAFELYGAPVAKAQDVLAYRSSTEVSLDFKNKHGKTLVDQIGIAGASWTSKIQNYLEIVNKIFGLVNGSMPGWAQRRITQVRASIFAFGNVSSDPTPEDGPTGPNTTNDIIFLQVPPLYATSAPQPTTSAPLIAVNPLLIESLSFEDILKNHHFSATVQKYQIAADQFLESQAYQNKLAGQIEGLLAKEHIHIHQQHESEEKIRKYKDEVQELTKQNINLRQENHHLLQEVSHLQTALGHQTNSVPAPQPCPDQYPFEILWEFDDCKKDEDAGLTAQNPAQPAIECAVRHADGTMISSEEWTAIKATTRVTQNKLEQLPLPKCRSQKWSRNYYQSVYPAQWAAIIQEMEQQQPLLTLCFSPGPPSSLVLKFIERIECADPNSPKFNEDDHGNCETARHLIAATRHICFQEKILSLTFLADNYLNNILEQIWAAWKAAGGPVSKGKASSAVSMTSASASFISTATDPPSSVLSALALTFLVLVATSVSSMEQSTVGGSDLAGKDDRCAGLQVSLAEEELMEWIKASGNVITNLKQRTKKDLVTIILALPIKKQPSEVEVESIMSKASGPLYLLLNY</sequence>
<dbReference type="RefSeq" id="XP_007313194.1">
    <property type="nucleotide sequence ID" value="XM_007313132.1"/>
</dbReference>
<dbReference type="EMBL" id="GL945429">
    <property type="protein sequence ID" value="EGO28952.1"/>
    <property type="molecule type" value="Genomic_DNA"/>
</dbReference>
<dbReference type="Proteomes" id="UP000008064">
    <property type="component" value="Unassembled WGS sequence"/>
</dbReference>
<proteinExistence type="predicted"/>
<evidence type="ECO:0000313" key="2">
    <source>
        <dbReference type="EMBL" id="EGO28952.1"/>
    </source>
</evidence>
<organism>
    <name type="scientific">Serpula lacrymans var. lacrymans (strain S7.9)</name>
    <name type="common">Dry rot fungus</name>
    <dbReference type="NCBI Taxonomy" id="578457"/>
    <lineage>
        <taxon>Eukaryota</taxon>
        <taxon>Fungi</taxon>
        <taxon>Dikarya</taxon>
        <taxon>Basidiomycota</taxon>
        <taxon>Agaricomycotina</taxon>
        <taxon>Agaricomycetes</taxon>
        <taxon>Agaricomycetidae</taxon>
        <taxon>Boletales</taxon>
        <taxon>Coniophorineae</taxon>
        <taxon>Serpulaceae</taxon>
        <taxon>Serpula</taxon>
    </lineage>
</organism>
<gene>
    <name evidence="2" type="ORF">SERLADRAFT_432960</name>
</gene>
<accession>F8NI55</accession>
<dbReference type="CDD" id="cd14686">
    <property type="entry name" value="bZIP"/>
    <property type="match status" value="1"/>
</dbReference>
<dbReference type="GeneID" id="18814089"/>
<reference evidence="2" key="1">
    <citation type="submission" date="2011-04" db="EMBL/GenBank/DDBJ databases">
        <title>Evolution of plant cell wall degrading machinery underlies the functional diversity of forest fungi.</title>
        <authorList>
            <consortium name="US DOE Joint Genome Institute (JGI-PGF)"/>
            <person name="Eastwood D.C."/>
            <person name="Floudas D."/>
            <person name="Binder M."/>
            <person name="Majcherczyk A."/>
            <person name="Schneider P."/>
            <person name="Aerts A."/>
            <person name="Asiegbu F.O."/>
            <person name="Baker S.E."/>
            <person name="Barry K."/>
            <person name="Bendiksby M."/>
            <person name="Blumentritt M."/>
            <person name="Coutinho P.M."/>
            <person name="Cullen D."/>
            <person name="Cullen D."/>
            <person name="Gathman A."/>
            <person name="Goodell B."/>
            <person name="Henrissat B."/>
            <person name="Ihrmark K."/>
            <person name="Kauserud H."/>
            <person name="Kohler A."/>
            <person name="LaButti K."/>
            <person name="Lapidus A."/>
            <person name="Lavin J.L."/>
            <person name="Lee Y.-H."/>
            <person name="Lindquist E."/>
            <person name="Lilly W."/>
            <person name="Lucas S."/>
            <person name="Morin E."/>
            <person name="Murat C."/>
            <person name="Oguiza J.A."/>
            <person name="Park J."/>
            <person name="Pisabarro A.G."/>
            <person name="Riley R."/>
            <person name="Rosling A."/>
            <person name="Salamov A."/>
            <person name="Schmidt O."/>
            <person name="Schmutz J."/>
            <person name="Skrede I."/>
            <person name="Stenlid J."/>
            <person name="Wiebenga A."/>
            <person name="Xie X."/>
            <person name="Kues U."/>
            <person name="Hibbett D.S."/>
            <person name="Hoffmeister D."/>
            <person name="Hogberg N."/>
            <person name="Martin F."/>
            <person name="Grigoriev I.V."/>
            <person name="Watkinson S.C."/>
        </authorList>
    </citation>
    <scope>NUCLEOTIDE SEQUENCE</scope>
    <source>
        <strain evidence="2">S7.9</strain>
    </source>
</reference>
<name>F8NI55_SERL9</name>
<protein>
    <submittedName>
        <fullName evidence="2">Uncharacterized protein</fullName>
    </submittedName>
</protein>
<keyword evidence="1" id="KW-0175">Coiled coil</keyword>
<dbReference type="KEGG" id="sla:SERLADRAFT_432960"/>
<dbReference type="HOGENOM" id="CLU_434229_0_0_1"/>
<feature type="coiled-coil region" evidence="1">
    <location>
        <begin position="251"/>
        <end position="285"/>
    </location>
</feature>
<evidence type="ECO:0000256" key="1">
    <source>
        <dbReference type="SAM" id="Coils"/>
    </source>
</evidence>
<dbReference type="AlphaFoldDB" id="F8NI55"/>